<proteinExistence type="predicted"/>
<reference evidence="1 2" key="1">
    <citation type="journal article" date="2015" name="Nat. Commun.">
        <title>Outbred genome sequencing and CRISPR/Cas9 gene editing in butterflies.</title>
        <authorList>
            <person name="Li X."/>
            <person name="Fan D."/>
            <person name="Zhang W."/>
            <person name="Liu G."/>
            <person name="Zhang L."/>
            <person name="Zhao L."/>
            <person name="Fang X."/>
            <person name="Chen L."/>
            <person name="Dong Y."/>
            <person name="Chen Y."/>
            <person name="Ding Y."/>
            <person name="Zhao R."/>
            <person name="Feng M."/>
            <person name="Zhu Y."/>
            <person name="Feng Y."/>
            <person name="Jiang X."/>
            <person name="Zhu D."/>
            <person name="Xiang H."/>
            <person name="Feng X."/>
            <person name="Li S."/>
            <person name="Wang J."/>
            <person name="Zhang G."/>
            <person name="Kronforst M.R."/>
            <person name="Wang W."/>
        </authorList>
    </citation>
    <scope>NUCLEOTIDE SEQUENCE [LARGE SCALE GENOMIC DNA]</scope>
    <source>
        <strain evidence="1">Ya'a_city_454_Pm</strain>
        <tissue evidence="1">Whole body</tissue>
    </source>
</reference>
<dbReference type="InParanoid" id="A0A194RD37"/>
<protein>
    <submittedName>
        <fullName evidence="1">Uncharacterized protein</fullName>
    </submittedName>
</protein>
<sequence>MAVSATAQFPIAAALSAVPPSVGFPWFRPQQFS</sequence>
<organism evidence="1 2">
    <name type="scientific">Papilio machaon</name>
    <name type="common">Old World swallowtail butterfly</name>
    <dbReference type="NCBI Taxonomy" id="76193"/>
    <lineage>
        <taxon>Eukaryota</taxon>
        <taxon>Metazoa</taxon>
        <taxon>Ecdysozoa</taxon>
        <taxon>Arthropoda</taxon>
        <taxon>Hexapoda</taxon>
        <taxon>Insecta</taxon>
        <taxon>Pterygota</taxon>
        <taxon>Neoptera</taxon>
        <taxon>Endopterygota</taxon>
        <taxon>Lepidoptera</taxon>
        <taxon>Glossata</taxon>
        <taxon>Ditrysia</taxon>
        <taxon>Papilionoidea</taxon>
        <taxon>Papilionidae</taxon>
        <taxon>Papilioninae</taxon>
        <taxon>Papilio</taxon>
    </lineage>
</organism>
<accession>A0A194RD37</accession>
<gene>
    <name evidence="1" type="ORF">RR48_09671</name>
</gene>
<keyword evidence="2" id="KW-1185">Reference proteome</keyword>
<evidence type="ECO:0000313" key="2">
    <source>
        <dbReference type="Proteomes" id="UP000053240"/>
    </source>
</evidence>
<name>A0A194RD37_PAPMA</name>
<evidence type="ECO:0000313" key="1">
    <source>
        <dbReference type="EMBL" id="KPJ15748.1"/>
    </source>
</evidence>
<dbReference type="EMBL" id="KQ460325">
    <property type="protein sequence ID" value="KPJ15748.1"/>
    <property type="molecule type" value="Genomic_DNA"/>
</dbReference>
<dbReference type="Proteomes" id="UP000053240">
    <property type="component" value="Unassembled WGS sequence"/>
</dbReference>
<dbReference type="AlphaFoldDB" id="A0A194RD37"/>